<reference evidence="8" key="2">
    <citation type="submission" date="2023-03" db="EMBL/GenBank/DDBJ databases">
        <authorList>
            <person name="Inwood S.N."/>
            <person name="Skelly J.G."/>
            <person name="Guhlin J."/>
            <person name="Harrop T.W.R."/>
            <person name="Goldson S.G."/>
            <person name="Dearden P.K."/>
        </authorList>
    </citation>
    <scope>NUCLEOTIDE SEQUENCE</scope>
    <source>
        <strain evidence="8">Irish</strain>
        <tissue evidence="8">Whole body</tissue>
    </source>
</reference>
<evidence type="ECO:0000313" key="8">
    <source>
        <dbReference type="EMBL" id="KAK0170731.1"/>
    </source>
</evidence>
<feature type="region of interest" description="Disordered" evidence="6">
    <location>
        <begin position="201"/>
        <end position="269"/>
    </location>
</feature>
<feature type="region of interest" description="Disordered" evidence="6">
    <location>
        <begin position="1327"/>
        <end position="1354"/>
    </location>
</feature>
<dbReference type="PROSITE" id="PS50600">
    <property type="entry name" value="ULP_PROTEASE"/>
    <property type="match status" value="1"/>
</dbReference>
<dbReference type="InterPro" id="IPR038765">
    <property type="entry name" value="Papain-like_cys_pep_sf"/>
</dbReference>
<gene>
    <name evidence="8" type="ORF">PV328_008541</name>
</gene>
<dbReference type="SUPFAM" id="SSF54001">
    <property type="entry name" value="Cysteine proteinases"/>
    <property type="match status" value="1"/>
</dbReference>
<feature type="compositionally biased region" description="Basic residues" evidence="6">
    <location>
        <begin position="573"/>
        <end position="585"/>
    </location>
</feature>
<reference evidence="8" key="1">
    <citation type="journal article" date="2023" name="bioRxiv">
        <title>Scaffold-level genome assemblies of two parasitoid biocontrol wasps reveal the parthenogenesis mechanism and an associated novel virus.</title>
        <authorList>
            <person name="Inwood S."/>
            <person name="Skelly J."/>
            <person name="Guhlin J."/>
            <person name="Harrop T."/>
            <person name="Goldson S."/>
            <person name="Dearden P."/>
        </authorList>
    </citation>
    <scope>NUCLEOTIDE SEQUENCE</scope>
    <source>
        <strain evidence="8">Irish</strain>
        <tissue evidence="8">Whole body</tissue>
    </source>
</reference>
<dbReference type="GO" id="GO:0016926">
    <property type="term" value="P:protein desumoylation"/>
    <property type="evidence" value="ECO:0007669"/>
    <property type="project" value="TreeGrafter"/>
</dbReference>
<evidence type="ECO:0000256" key="1">
    <source>
        <dbReference type="ARBA" id="ARBA00005234"/>
    </source>
</evidence>
<dbReference type="EMBL" id="JAQQBS010000003">
    <property type="protein sequence ID" value="KAK0170731.1"/>
    <property type="molecule type" value="Genomic_DNA"/>
</dbReference>
<evidence type="ECO:0000256" key="2">
    <source>
        <dbReference type="ARBA" id="ARBA00022553"/>
    </source>
</evidence>
<evidence type="ECO:0000256" key="5">
    <source>
        <dbReference type="ARBA" id="ARBA00022801"/>
    </source>
</evidence>
<comment type="similarity">
    <text evidence="1">Belongs to the peptidase C48 family.</text>
</comment>
<evidence type="ECO:0000256" key="3">
    <source>
        <dbReference type="ARBA" id="ARBA00022670"/>
    </source>
</evidence>
<evidence type="ECO:0000313" key="9">
    <source>
        <dbReference type="Proteomes" id="UP001168990"/>
    </source>
</evidence>
<feature type="compositionally biased region" description="Polar residues" evidence="6">
    <location>
        <begin position="287"/>
        <end position="306"/>
    </location>
</feature>
<keyword evidence="4" id="KW-0833">Ubl conjugation pathway</keyword>
<feature type="region of interest" description="Disordered" evidence="6">
    <location>
        <begin position="1242"/>
        <end position="1262"/>
    </location>
</feature>
<dbReference type="PANTHER" id="PTHR46896">
    <property type="entry name" value="SENTRIN-SPECIFIC PROTEASE"/>
    <property type="match status" value="1"/>
</dbReference>
<feature type="compositionally biased region" description="Basic and acidic residues" evidence="6">
    <location>
        <begin position="1061"/>
        <end position="1073"/>
    </location>
</feature>
<feature type="compositionally biased region" description="Polar residues" evidence="6">
    <location>
        <begin position="316"/>
        <end position="336"/>
    </location>
</feature>
<keyword evidence="3" id="KW-0645">Protease</keyword>
<dbReference type="GO" id="GO:0006508">
    <property type="term" value="P:proteolysis"/>
    <property type="evidence" value="ECO:0007669"/>
    <property type="project" value="UniProtKB-KW"/>
</dbReference>
<protein>
    <recommendedName>
        <fullName evidence="7">Ubiquitin-like protease family profile domain-containing protein</fullName>
    </recommendedName>
</protein>
<feature type="domain" description="Ubiquitin-like protease family profile" evidence="7">
    <location>
        <begin position="870"/>
        <end position="1161"/>
    </location>
</feature>
<evidence type="ECO:0000259" key="7">
    <source>
        <dbReference type="PROSITE" id="PS50600"/>
    </source>
</evidence>
<dbReference type="GO" id="GO:0005634">
    <property type="term" value="C:nucleus"/>
    <property type="evidence" value="ECO:0007669"/>
    <property type="project" value="TreeGrafter"/>
</dbReference>
<evidence type="ECO:0000256" key="6">
    <source>
        <dbReference type="SAM" id="MobiDB-lite"/>
    </source>
</evidence>
<feature type="compositionally biased region" description="Acidic residues" evidence="6">
    <location>
        <begin position="1030"/>
        <end position="1060"/>
    </location>
</feature>
<dbReference type="InterPro" id="IPR051947">
    <property type="entry name" value="Sentrin-specific_protease"/>
</dbReference>
<feature type="compositionally biased region" description="Polar residues" evidence="6">
    <location>
        <begin position="605"/>
        <end position="618"/>
    </location>
</feature>
<keyword evidence="5" id="KW-0378">Hydrolase</keyword>
<feature type="compositionally biased region" description="Polar residues" evidence="6">
    <location>
        <begin position="236"/>
        <end position="262"/>
    </location>
</feature>
<keyword evidence="9" id="KW-1185">Reference proteome</keyword>
<dbReference type="Proteomes" id="UP001168990">
    <property type="component" value="Unassembled WGS sequence"/>
</dbReference>
<feature type="region of interest" description="Disordered" evidence="6">
    <location>
        <begin position="1025"/>
        <end position="1086"/>
    </location>
</feature>
<dbReference type="Gene3D" id="3.40.395.10">
    <property type="entry name" value="Adenoviral Proteinase, Chain A"/>
    <property type="match status" value="1"/>
</dbReference>
<dbReference type="GO" id="GO:0070139">
    <property type="term" value="F:SUMO-specific endopeptidase activity"/>
    <property type="evidence" value="ECO:0007669"/>
    <property type="project" value="TreeGrafter"/>
</dbReference>
<dbReference type="InterPro" id="IPR003653">
    <property type="entry name" value="Peptidase_C48_C"/>
</dbReference>
<evidence type="ECO:0000256" key="4">
    <source>
        <dbReference type="ARBA" id="ARBA00022786"/>
    </source>
</evidence>
<proteinExistence type="inferred from homology"/>
<feature type="compositionally biased region" description="Polar residues" evidence="6">
    <location>
        <begin position="343"/>
        <end position="354"/>
    </location>
</feature>
<dbReference type="GO" id="GO:0005737">
    <property type="term" value="C:cytoplasm"/>
    <property type="evidence" value="ECO:0007669"/>
    <property type="project" value="TreeGrafter"/>
</dbReference>
<comment type="caution">
    <text evidence="8">The sequence shown here is derived from an EMBL/GenBank/DDBJ whole genome shotgun (WGS) entry which is preliminary data.</text>
</comment>
<organism evidence="8 9">
    <name type="scientific">Microctonus aethiopoides</name>
    <dbReference type="NCBI Taxonomy" id="144406"/>
    <lineage>
        <taxon>Eukaryota</taxon>
        <taxon>Metazoa</taxon>
        <taxon>Ecdysozoa</taxon>
        <taxon>Arthropoda</taxon>
        <taxon>Hexapoda</taxon>
        <taxon>Insecta</taxon>
        <taxon>Pterygota</taxon>
        <taxon>Neoptera</taxon>
        <taxon>Endopterygota</taxon>
        <taxon>Hymenoptera</taxon>
        <taxon>Apocrita</taxon>
        <taxon>Ichneumonoidea</taxon>
        <taxon>Braconidae</taxon>
        <taxon>Euphorinae</taxon>
        <taxon>Microctonus</taxon>
    </lineage>
</organism>
<keyword evidence="2" id="KW-0597">Phosphoprotein</keyword>
<dbReference type="Pfam" id="PF02902">
    <property type="entry name" value="Peptidase_C48"/>
    <property type="match status" value="1"/>
</dbReference>
<feature type="region of interest" description="Disordered" evidence="6">
    <location>
        <begin position="572"/>
        <end position="618"/>
    </location>
</feature>
<feature type="compositionally biased region" description="Polar residues" evidence="6">
    <location>
        <begin position="201"/>
        <end position="217"/>
    </location>
</feature>
<dbReference type="PANTHER" id="PTHR46896:SF3">
    <property type="entry name" value="FI06413P-RELATED"/>
    <property type="match status" value="1"/>
</dbReference>
<accession>A0AA39FJT9</accession>
<feature type="compositionally biased region" description="Low complexity" evidence="6">
    <location>
        <begin position="355"/>
        <end position="369"/>
    </location>
</feature>
<feature type="region of interest" description="Disordered" evidence="6">
    <location>
        <begin position="282"/>
        <end position="369"/>
    </location>
</feature>
<sequence>MAQYYNIVADGGVPIVMEDGQQFCVDGQNFHLVVQDMNNGVNGNSSFITYATQDNNETQTFTRQTLVEQHTAGSINHGQSVYIINTDDIPVQTNILKSEPTLIQTKDNVTNIVRINSKGSISNESEKQQGDWINMSDNNSKSQVTFGIRNQNQRSTATLVHFDQGISEKTVGKAVKNRSRYSIPFVPMNSDASAETMNNPVLTRNPSVNSKNNTTTFRIKGVGGMPPKPSARQPIRATQNDTGSNTLQKANFGVNRSPSSVHYSPMESLSERIKQARILDRSRPSLPAQQSYPSSGTNNSSKQRALTPQRRVVMTPSKNTSTNYHHQRLSSVSPCSTPEKMETNSSNVTPEKNANSMQQDQSSSSELDSNSESFAYLQKVIDHPANTIVQQQIVGNTVKMLVVLPTGEQRLITFDLPNEDCTVQDLLEQAQIPLNGETVVSLVSDSILNINYIVESEAGTILTMRESGDSTEREVNSAIDNSHVSDDNSNSLVAHNEEPKFIEGKFAVCPNCGISSMDFNRCSRCKKKLPNDVKQMPMNTTPQQKKEALISIDNFYKKKSEQSTKLEREITPKRGRGGRRVTKVRPMKEPECLTLSSDEEEDDGTGTTQKKSDSKNSCVGSMNIMNNMIDEPDTILDKEPIITNDPMPNMNESKSDINIKDESSNITTEIIHNFSTSLVCRTVRIGSYKYAPRERIVINQTGLLLLVPLLEDMNSFVRISVKYSDIIKVLMHFGKTMPVAFFYTNVHCAAKIREVLGMQDAKGPYYDPAGKDHTHKRITLLPDKISEETKLICKTLFSSKNLFEELDAKEANDILVRASPRDMSNPQNIIFQKQYPTPVISTPVINNGRPNEILVQKMAVYPPPPAKGGIAINTEDYACLAEDQFLNDVIIDFYLKYLTLEILSEADQKRTHVFSSYFYKRLTSRHAQTAENIPLQTPAAKRHARVQKWTKNVNIFEKDFVIIPINEHAHWFLAIICFPGLVGTVIPPPSPMKDPDVMKKMKKKKEIKLQSLTIGSTTITPVATTITIDPVDDDSERDEAEGDDEEMDLDSDDDDEDNDNNGEKSGGHGEKNLSEGPKTPPRHDKGIHKSPCILIFDSLAGASRSRVVATLRDYLTCEHVAKIGTEKTFSKDTIKGGCPKVPQQSNFTDCGLYLLQYVESFFKDPITNYVLPIKTLKNWFEEIVVTRKREELSNLLIKLMNEAKGDNVINLPVMQFPTQDGKLKPKPENPEKTDLKIQKIETENKKKSVNDDEQLDNTVQSQLDSREPISEINTRTTTTIYTIVPCSPVIKSISGETSSTDMFVDTKIKPSNTGSTLAYMKSKRIPRLISRDVEAQDSQTGAKKHKGDSYDSCK</sequence>
<name>A0AA39FJT9_9HYME</name>